<evidence type="ECO:0000313" key="2">
    <source>
        <dbReference type="EMBL" id="PPS17639.1"/>
    </source>
</evidence>
<dbReference type="EMBL" id="KZ662909">
    <property type="protein sequence ID" value="PPS17639.1"/>
    <property type="molecule type" value="Genomic_DNA"/>
</dbReference>
<reference evidence="2 3" key="1">
    <citation type="submission" date="2015-01" db="EMBL/GenBank/DDBJ databases">
        <title>Genome of allotetraploid Gossypium barbadense reveals genomic plasticity and fiber elongation in cotton evolution.</title>
        <authorList>
            <person name="Chen X."/>
            <person name="Liu X."/>
            <person name="Zhao B."/>
            <person name="Zheng H."/>
            <person name="Hu Y."/>
            <person name="Lu G."/>
            <person name="Yang C."/>
            <person name="Chen J."/>
            <person name="Shan C."/>
            <person name="Zhang L."/>
            <person name="Zhou Y."/>
            <person name="Wang L."/>
            <person name="Guo W."/>
            <person name="Bai Y."/>
            <person name="Ruan J."/>
            <person name="Shangguan X."/>
            <person name="Mao Y."/>
            <person name="Jiang J."/>
            <person name="Zhu Y."/>
            <person name="Lei J."/>
            <person name="Kang H."/>
            <person name="Chen S."/>
            <person name="He X."/>
            <person name="Wang R."/>
            <person name="Wang Y."/>
            <person name="Chen J."/>
            <person name="Wang L."/>
            <person name="Yu S."/>
            <person name="Wang B."/>
            <person name="Wei J."/>
            <person name="Song S."/>
            <person name="Lu X."/>
            <person name="Gao Z."/>
            <person name="Gu W."/>
            <person name="Deng X."/>
            <person name="Ma D."/>
            <person name="Wang S."/>
            <person name="Liang W."/>
            <person name="Fang L."/>
            <person name="Cai C."/>
            <person name="Zhu X."/>
            <person name="Zhou B."/>
            <person name="Zhang Y."/>
            <person name="Chen Z."/>
            <person name="Xu S."/>
            <person name="Zhu R."/>
            <person name="Wang S."/>
            <person name="Zhang T."/>
            <person name="Zhao G."/>
        </authorList>
    </citation>
    <scope>NUCLEOTIDE SEQUENCE [LARGE SCALE GENOMIC DNA]</scope>
    <source>
        <strain evidence="3">cv. Xinhai21</strain>
        <tissue evidence="2">Leaf</tissue>
    </source>
</reference>
<protein>
    <submittedName>
        <fullName evidence="2">Uncharacterized protein</fullName>
    </submittedName>
</protein>
<organism evidence="2 3">
    <name type="scientific">Gossypium barbadense</name>
    <name type="common">Sea Island cotton</name>
    <name type="synonym">Hibiscus barbadensis</name>
    <dbReference type="NCBI Taxonomy" id="3634"/>
    <lineage>
        <taxon>Eukaryota</taxon>
        <taxon>Viridiplantae</taxon>
        <taxon>Streptophyta</taxon>
        <taxon>Embryophyta</taxon>
        <taxon>Tracheophyta</taxon>
        <taxon>Spermatophyta</taxon>
        <taxon>Magnoliopsida</taxon>
        <taxon>eudicotyledons</taxon>
        <taxon>Gunneridae</taxon>
        <taxon>Pentapetalae</taxon>
        <taxon>rosids</taxon>
        <taxon>malvids</taxon>
        <taxon>Malvales</taxon>
        <taxon>Malvaceae</taxon>
        <taxon>Malvoideae</taxon>
        <taxon>Gossypium</taxon>
    </lineage>
</organism>
<accession>A0A2P5YPU6</accession>
<sequence>MISCPLPGSNSEAFSREVVRDESATLSTPCCLLAGVPDASRSGSRRSSSAPTPPEVSIPIPCGNTHAMVTRSKAGVFKPKVLSAETVEFEPCSVDEALAHPEFSNFSSGFTG</sequence>
<dbReference type="OrthoDB" id="1831671at2759"/>
<evidence type="ECO:0000313" key="3">
    <source>
        <dbReference type="Proteomes" id="UP000239757"/>
    </source>
</evidence>
<feature type="region of interest" description="Disordered" evidence="1">
    <location>
        <begin position="35"/>
        <end position="61"/>
    </location>
</feature>
<dbReference type="Proteomes" id="UP000239757">
    <property type="component" value="Unassembled WGS sequence"/>
</dbReference>
<name>A0A2P5YPU6_GOSBA</name>
<dbReference type="AlphaFoldDB" id="A0A2P5YPU6"/>
<evidence type="ECO:0000256" key="1">
    <source>
        <dbReference type="SAM" id="MobiDB-lite"/>
    </source>
</evidence>
<proteinExistence type="predicted"/>
<gene>
    <name evidence="2" type="ORF">GOBAR_AA02937</name>
</gene>
<feature type="compositionally biased region" description="Low complexity" evidence="1">
    <location>
        <begin position="40"/>
        <end position="49"/>
    </location>
</feature>